<dbReference type="OrthoDB" id="5525374at2"/>
<dbReference type="PROSITE" id="PS51186">
    <property type="entry name" value="GNAT"/>
    <property type="match status" value="1"/>
</dbReference>
<dbReference type="GO" id="GO:0016747">
    <property type="term" value="F:acyltransferase activity, transferring groups other than amino-acyl groups"/>
    <property type="evidence" value="ECO:0007669"/>
    <property type="project" value="InterPro"/>
</dbReference>
<evidence type="ECO:0000313" key="3">
    <source>
        <dbReference type="Proteomes" id="UP000472320"/>
    </source>
</evidence>
<accession>A0A6L6QR69</accession>
<dbReference type="RefSeq" id="WP_155456933.1">
    <property type="nucleotide sequence ID" value="NZ_WNKX01000032.1"/>
</dbReference>
<protein>
    <submittedName>
        <fullName evidence="2">GNAT family N-acetyltransferase</fullName>
    </submittedName>
</protein>
<dbReference type="CDD" id="cd04301">
    <property type="entry name" value="NAT_SF"/>
    <property type="match status" value="1"/>
</dbReference>
<reference evidence="2 3" key="1">
    <citation type="submission" date="2019-11" db="EMBL/GenBank/DDBJ databases">
        <title>Type strains purchased from KCTC, JCM and DSMZ.</title>
        <authorList>
            <person name="Lu H."/>
        </authorList>
    </citation>
    <scope>NUCLEOTIDE SEQUENCE [LARGE SCALE GENOMIC DNA]</scope>
    <source>
        <strain evidence="2 3">JCM 31587</strain>
    </source>
</reference>
<evidence type="ECO:0000259" key="1">
    <source>
        <dbReference type="PROSITE" id="PS51186"/>
    </source>
</evidence>
<dbReference type="Gene3D" id="3.40.630.30">
    <property type="match status" value="1"/>
</dbReference>
<keyword evidence="3" id="KW-1185">Reference proteome</keyword>
<dbReference type="InterPro" id="IPR000182">
    <property type="entry name" value="GNAT_dom"/>
</dbReference>
<comment type="caution">
    <text evidence="2">The sequence shown here is derived from an EMBL/GenBank/DDBJ whole genome shotgun (WGS) entry which is preliminary data.</text>
</comment>
<dbReference type="AlphaFoldDB" id="A0A6L6QR69"/>
<organism evidence="2 3">
    <name type="scientific">Massilia eburnea</name>
    <dbReference type="NCBI Taxonomy" id="1776165"/>
    <lineage>
        <taxon>Bacteria</taxon>
        <taxon>Pseudomonadati</taxon>
        <taxon>Pseudomonadota</taxon>
        <taxon>Betaproteobacteria</taxon>
        <taxon>Burkholderiales</taxon>
        <taxon>Oxalobacteraceae</taxon>
        <taxon>Telluria group</taxon>
        <taxon>Massilia</taxon>
    </lineage>
</organism>
<dbReference type="SUPFAM" id="SSF55729">
    <property type="entry name" value="Acyl-CoA N-acyltransferases (Nat)"/>
    <property type="match status" value="1"/>
</dbReference>
<dbReference type="EMBL" id="WNKX01000032">
    <property type="protein sequence ID" value="MTW14023.1"/>
    <property type="molecule type" value="Genomic_DNA"/>
</dbReference>
<evidence type="ECO:0000313" key="2">
    <source>
        <dbReference type="EMBL" id="MTW14023.1"/>
    </source>
</evidence>
<dbReference type="Proteomes" id="UP000472320">
    <property type="component" value="Unassembled WGS sequence"/>
</dbReference>
<gene>
    <name evidence="2" type="ORF">GM658_25750</name>
</gene>
<name>A0A6L6QR69_9BURK</name>
<keyword evidence="2" id="KW-0808">Transferase</keyword>
<proteinExistence type="predicted"/>
<dbReference type="InterPro" id="IPR016181">
    <property type="entry name" value="Acyl_CoA_acyltransferase"/>
</dbReference>
<sequence>MSGKPTLRPVDAGDQSFLLALLASTRQDLLLLDHDISAIMVRMQFEAQLRDYRHRFPAMEESIVLADGVPAGRMYVARGQDELRLVDISLLPEFRSQHIGSTLLAGLQEECTNAGLPLRLHVLQGNPAAGLYRRFGFEPGVVEGIYLSMEWQPTLLKE</sequence>
<feature type="domain" description="N-acetyltransferase" evidence="1">
    <location>
        <begin position="5"/>
        <end position="154"/>
    </location>
</feature>
<dbReference type="Pfam" id="PF13508">
    <property type="entry name" value="Acetyltransf_7"/>
    <property type="match status" value="1"/>
</dbReference>